<dbReference type="InterPro" id="IPR000719">
    <property type="entry name" value="Prot_kinase_dom"/>
</dbReference>
<organism evidence="6">
    <name type="scientific">Nippostrongylus brasiliensis</name>
    <name type="common">Rat hookworm</name>
    <dbReference type="NCBI Taxonomy" id="27835"/>
    <lineage>
        <taxon>Eukaryota</taxon>
        <taxon>Metazoa</taxon>
        <taxon>Ecdysozoa</taxon>
        <taxon>Nematoda</taxon>
        <taxon>Chromadorea</taxon>
        <taxon>Rhabditida</taxon>
        <taxon>Rhabditina</taxon>
        <taxon>Rhabditomorpha</taxon>
        <taxon>Strongyloidea</taxon>
        <taxon>Heligmosomidae</taxon>
        <taxon>Nippostrongylus</taxon>
    </lineage>
</organism>
<dbReference type="Pfam" id="PF07714">
    <property type="entry name" value="PK_Tyr_Ser-Thr"/>
    <property type="match status" value="1"/>
</dbReference>
<dbReference type="PROSITE" id="PS50011">
    <property type="entry name" value="PROTEIN_KINASE_DOM"/>
    <property type="match status" value="1"/>
</dbReference>
<protein>
    <submittedName>
        <fullName evidence="6">Tyrosine-protein kinase Fps85D (inferred by orthology to a D. melanogaster protein)</fullName>
    </submittedName>
</protein>
<dbReference type="STRING" id="27835.A0A158QWN8"/>
<evidence type="ECO:0000313" key="6">
    <source>
        <dbReference type="WBParaSite" id="NBR_0000059901-mRNA-1"/>
    </source>
</evidence>
<dbReference type="GO" id="GO:0004672">
    <property type="term" value="F:protein kinase activity"/>
    <property type="evidence" value="ECO:0007669"/>
    <property type="project" value="InterPro"/>
</dbReference>
<keyword evidence="5" id="KW-1185">Reference proteome</keyword>
<evidence type="ECO:0000313" key="4">
    <source>
        <dbReference type="EMBL" id="VDL63386.1"/>
    </source>
</evidence>
<dbReference type="InterPro" id="IPR001245">
    <property type="entry name" value="Ser-Thr/Tyr_kinase_cat_dom"/>
</dbReference>
<gene>
    <name evidence="4" type="ORF">NBR_LOCUS600</name>
</gene>
<evidence type="ECO:0000256" key="1">
    <source>
        <dbReference type="ARBA" id="ARBA00022741"/>
    </source>
</evidence>
<evidence type="ECO:0000313" key="5">
    <source>
        <dbReference type="Proteomes" id="UP000271162"/>
    </source>
</evidence>
<dbReference type="Gene3D" id="1.10.510.10">
    <property type="entry name" value="Transferase(Phosphotransferase) domain 1"/>
    <property type="match status" value="1"/>
</dbReference>
<reference evidence="4 5" key="2">
    <citation type="submission" date="2018-11" db="EMBL/GenBank/DDBJ databases">
        <authorList>
            <consortium name="Pathogen Informatics"/>
        </authorList>
    </citation>
    <scope>NUCLEOTIDE SEQUENCE [LARGE SCALE GENOMIC DNA]</scope>
</reference>
<sequence length="145" mass="16517">MVREARLMRGLSHPNIIHFYGVCLQEQPISIIFELIQGKALDAYLLENKDTIDKDEKMQIIMGVVWGLEYLHSQSVLLREVAAKNCLVDLDTKTVKISEFGLARPGSTYSMKTARKMPIRWMAPESIKTFVFSTKSDVYSYGVGR</sequence>
<name>A0A158QWN8_NIPBR</name>
<dbReference type="AlphaFoldDB" id="A0A158QWN8"/>
<reference evidence="6" key="1">
    <citation type="submission" date="2016-04" db="UniProtKB">
        <authorList>
            <consortium name="WormBaseParasite"/>
        </authorList>
    </citation>
    <scope>IDENTIFICATION</scope>
</reference>
<feature type="domain" description="Protein kinase" evidence="3">
    <location>
        <begin position="1"/>
        <end position="145"/>
    </location>
</feature>
<dbReference type="OMA" id="SSHTEME"/>
<keyword evidence="2" id="KW-0067">ATP-binding</keyword>
<dbReference type="Proteomes" id="UP000271162">
    <property type="component" value="Unassembled WGS sequence"/>
</dbReference>
<evidence type="ECO:0000259" key="3">
    <source>
        <dbReference type="PROSITE" id="PS50011"/>
    </source>
</evidence>
<dbReference type="InterPro" id="IPR011009">
    <property type="entry name" value="Kinase-like_dom_sf"/>
</dbReference>
<dbReference type="EMBL" id="UYSL01000291">
    <property type="protein sequence ID" value="VDL63386.1"/>
    <property type="molecule type" value="Genomic_DNA"/>
</dbReference>
<proteinExistence type="predicted"/>
<dbReference type="SUPFAM" id="SSF56112">
    <property type="entry name" value="Protein kinase-like (PK-like)"/>
    <property type="match status" value="1"/>
</dbReference>
<keyword evidence="1" id="KW-0547">Nucleotide-binding</keyword>
<dbReference type="WBParaSite" id="NBR_0000059901-mRNA-1">
    <property type="protein sequence ID" value="NBR_0000059901-mRNA-1"/>
    <property type="gene ID" value="NBR_0000059901"/>
</dbReference>
<dbReference type="InterPro" id="IPR050198">
    <property type="entry name" value="Non-receptor_tyrosine_kinases"/>
</dbReference>
<accession>A0A158QWN8</accession>
<dbReference type="PANTHER" id="PTHR24418">
    <property type="entry name" value="TYROSINE-PROTEIN KINASE"/>
    <property type="match status" value="1"/>
</dbReference>
<dbReference type="GO" id="GO:0005524">
    <property type="term" value="F:ATP binding"/>
    <property type="evidence" value="ECO:0007669"/>
    <property type="project" value="UniProtKB-KW"/>
</dbReference>
<evidence type="ECO:0000256" key="2">
    <source>
        <dbReference type="ARBA" id="ARBA00022840"/>
    </source>
</evidence>